<protein>
    <submittedName>
        <fullName evidence="1">Uncharacterized protein</fullName>
    </submittedName>
</protein>
<dbReference type="EMBL" id="GBRH01233973">
    <property type="protein sequence ID" value="JAD63922.1"/>
    <property type="molecule type" value="Transcribed_RNA"/>
</dbReference>
<proteinExistence type="predicted"/>
<accession>A0A0A9S9V2</accession>
<dbReference type="AlphaFoldDB" id="A0A0A9S9V2"/>
<organism evidence="1">
    <name type="scientific">Arundo donax</name>
    <name type="common">Giant reed</name>
    <name type="synonym">Donax arundinaceus</name>
    <dbReference type="NCBI Taxonomy" id="35708"/>
    <lineage>
        <taxon>Eukaryota</taxon>
        <taxon>Viridiplantae</taxon>
        <taxon>Streptophyta</taxon>
        <taxon>Embryophyta</taxon>
        <taxon>Tracheophyta</taxon>
        <taxon>Spermatophyta</taxon>
        <taxon>Magnoliopsida</taxon>
        <taxon>Liliopsida</taxon>
        <taxon>Poales</taxon>
        <taxon>Poaceae</taxon>
        <taxon>PACMAD clade</taxon>
        <taxon>Arundinoideae</taxon>
        <taxon>Arundineae</taxon>
        <taxon>Arundo</taxon>
    </lineage>
</organism>
<evidence type="ECO:0000313" key="1">
    <source>
        <dbReference type="EMBL" id="JAD63922.1"/>
    </source>
</evidence>
<reference evidence="1" key="2">
    <citation type="journal article" date="2015" name="Data Brief">
        <title>Shoot transcriptome of the giant reed, Arundo donax.</title>
        <authorList>
            <person name="Barrero R.A."/>
            <person name="Guerrero F.D."/>
            <person name="Moolhuijzen P."/>
            <person name="Goolsby J.A."/>
            <person name="Tidwell J."/>
            <person name="Bellgard S.E."/>
            <person name="Bellgard M.I."/>
        </authorList>
    </citation>
    <scope>NUCLEOTIDE SEQUENCE</scope>
    <source>
        <tissue evidence="1">Shoot tissue taken approximately 20 cm above the soil surface</tissue>
    </source>
</reference>
<name>A0A0A9S9V2_ARUDO</name>
<reference evidence="1" key="1">
    <citation type="submission" date="2014-09" db="EMBL/GenBank/DDBJ databases">
        <authorList>
            <person name="Magalhaes I.L.F."/>
            <person name="Oliveira U."/>
            <person name="Santos F.R."/>
            <person name="Vidigal T.H.D.A."/>
            <person name="Brescovit A.D."/>
            <person name="Santos A.J."/>
        </authorList>
    </citation>
    <scope>NUCLEOTIDE SEQUENCE</scope>
    <source>
        <tissue evidence="1">Shoot tissue taken approximately 20 cm above the soil surface</tissue>
    </source>
</reference>
<sequence length="76" mass="8561">MQLSFSLLSLNFELPFAPRCAACRAQSGLWLWSGGTSSIELKQWQKMLLAFYPLESLVKSKRPWLALTGEEKGKKG</sequence>